<proteinExistence type="predicted"/>
<gene>
    <name evidence="1" type="ORF">MGWOODY_XGa2372</name>
</gene>
<evidence type="ECO:0000313" key="1">
    <source>
        <dbReference type="EMBL" id="CUS51603.1"/>
    </source>
</evidence>
<name>A0A160TQ92_9ZZZZ</name>
<dbReference type="EMBL" id="CZRL01000064">
    <property type="protein sequence ID" value="CUS51603.1"/>
    <property type="molecule type" value="Genomic_DNA"/>
</dbReference>
<dbReference type="AlphaFoldDB" id="A0A160TQ92"/>
<protein>
    <submittedName>
        <fullName evidence="1">Uncharacterized protein</fullName>
    </submittedName>
</protein>
<sequence>MHFEQGQMARRCWISSVHPEKNIERLAPEYFLKLPDDRADFLSNKRIVLSMTLLDRFNRVI</sequence>
<accession>A0A160TQ92</accession>
<organism evidence="1">
    <name type="scientific">hydrothermal vent metagenome</name>
    <dbReference type="NCBI Taxonomy" id="652676"/>
    <lineage>
        <taxon>unclassified sequences</taxon>
        <taxon>metagenomes</taxon>
        <taxon>ecological metagenomes</taxon>
    </lineage>
</organism>
<reference evidence="1" key="1">
    <citation type="submission" date="2015-10" db="EMBL/GenBank/DDBJ databases">
        <authorList>
            <person name="Gilbert D.G."/>
        </authorList>
    </citation>
    <scope>NUCLEOTIDE SEQUENCE</scope>
</reference>